<name>A0A0G1GVL0_9BACT</name>
<reference evidence="2 3" key="1">
    <citation type="journal article" date="2015" name="Nature">
        <title>rRNA introns, odd ribosomes, and small enigmatic genomes across a large radiation of phyla.</title>
        <authorList>
            <person name="Brown C.T."/>
            <person name="Hug L.A."/>
            <person name="Thomas B.C."/>
            <person name="Sharon I."/>
            <person name="Castelle C.J."/>
            <person name="Singh A."/>
            <person name="Wilkins M.J."/>
            <person name="Williams K.H."/>
            <person name="Banfield J.F."/>
        </authorList>
    </citation>
    <scope>NUCLEOTIDE SEQUENCE [LARGE SCALE GENOMIC DNA]</scope>
</reference>
<evidence type="ECO:0000313" key="3">
    <source>
        <dbReference type="Proteomes" id="UP000034617"/>
    </source>
</evidence>
<feature type="transmembrane region" description="Helical" evidence="1">
    <location>
        <begin position="60"/>
        <end position="79"/>
    </location>
</feature>
<proteinExistence type="predicted"/>
<feature type="transmembrane region" description="Helical" evidence="1">
    <location>
        <begin position="162"/>
        <end position="179"/>
    </location>
</feature>
<feature type="transmembrane region" description="Helical" evidence="1">
    <location>
        <begin position="6"/>
        <end position="39"/>
    </location>
</feature>
<evidence type="ECO:0000313" key="2">
    <source>
        <dbReference type="EMBL" id="KKT39121.1"/>
    </source>
</evidence>
<accession>A0A0G1GVL0</accession>
<feature type="transmembrane region" description="Helical" evidence="1">
    <location>
        <begin position="132"/>
        <end position="156"/>
    </location>
</feature>
<feature type="transmembrane region" description="Helical" evidence="1">
    <location>
        <begin position="454"/>
        <end position="471"/>
    </location>
</feature>
<keyword evidence="1" id="KW-1133">Transmembrane helix</keyword>
<dbReference type="PANTHER" id="PTHR38454">
    <property type="entry name" value="INTEGRAL MEMBRANE PROTEIN-RELATED"/>
    <property type="match status" value="1"/>
</dbReference>
<dbReference type="PANTHER" id="PTHR38454:SF1">
    <property type="entry name" value="INTEGRAL MEMBRANE PROTEIN"/>
    <property type="match status" value="1"/>
</dbReference>
<dbReference type="Pfam" id="PF09586">
    <property type="entry name" value="YfhO"/>
    <property type="match status" value="2"/>
</dbReference>
<feature type="transmembrane region" description="Helical" evidence="1">
    <location>
        <begin position="430"/>
        <end position="447"/>
    </location>
</feature>
<protein>
    <recommendedName>
        <fullName evidence="4">Bacterial membrane protein YfhO</fullName>
    </recommendedName>
</protein>
<dbReference type="InterPro" id="IPR018580">
    <property type="entry name" value="Uncharacterised_YfhO"/>
</dbReference>
<gene>
    <name evidence="2" type="ORF">UW22_C0001G0032</name>
</gene>
<dbReference type="Proteomes" id="UP000034617">
    <property type="component" value="Unassembled WGS sequence"/>
</dbReference>
<feature type="transmembrane region" description="Helical" evidence="1">
    <location>
        <begin position="207"/>
        <end position="224"/>
    </location>
</feature>
<evidence type="ECO:0008006" key="4">
    <source>
        <dbReference type="Google" id="ProtNLM"/>
    </source>
</evidence>
<comment type="caution">
    <text evidence="2">The sequence shown here is derived from an EMBL/GenBank/DDBJ whole genome shotgun (WGS) entry which is preliminary data.</text>
</comment>
<feature type="transmembrane region" description="Helical" evidence="1">
    <location>
        <begin position="741"/>
        <end position="763"/>
    </location>
</feature>
<feature type="transmembrane region" description="Helical" evidence="1">
    <location>
        <begin position="231"/>
        <end position="253"/>
    </location>
</feature>
<feature type="transmembrane region" description="Helical" evidence="1">
    <location>
        <begin position="398"/>
        <end position="424"/>
    </location>
</feature>
<feature type="transmembrane region" description="Helical" evidence="1">
    <location>
        <begin position="184"/>
        <end position="201"/>
    </location>
</feature>
<feature type="transmembrane region" description="Helical" evidence="1">
    <location>
        <begin position="99"/>
        <end position="125"/>
    </location>
</feature>
<keyword evidence="1" id="KW-0812">Transmembrane</keyword>
<dbReference type="EMBL" id="LCHM01000001">
    <property type="protein sequence ID" value="KKT39121.1"/>
    <property type="molecule type" value="Genomic_DNA"/>
</dbReference>
<feature type="transmembrane region" description="Helical" evidence="1">
    <location>
        <begin position="367"/>
        <end position="386"/>
    </location>
</feature>
<evidence type="ECO:0000256" key="1">
    <source>
        <dbReference type="SAM" id="Phobius"/>
    </source>
</evidence>
<dbReference type="AlphaFoldDB" id="A0A0G1GVL0"/>
<feature type="transmembrane region" description="Helical" evidence="1">
    <location>
        <begin position="332"/>
        <end position="355"/>
    </location>
</feature>
<keyword evidence="1" id="KW-0472">Membrane</keyword>
<organism evidence="2 3">
    <name type="scientific">Candidatus Gottesmanbacteria bacterium GW2011_GWB1_44_11c</name>
    <dbReference type="NCBI Taxonomy" id="1618447"/>
    <lineage>
        <taxon>Bacteria</taxon>
        <taxon>Candidatus Gottesmaniibacteriota</taxon>
    </lineage>
</organism>
<feature type="transmembrane region" description="Helical" evidence="1">
    <location>
        <begin position="299"/>
        <end position="320"/>
    </location>
</feature>
<sequence length="774" mass="87560">MVGFIIGIIASLIFIYPIFSGLILLPLDLLVCNSAPWLLASQILIKNSYMLDSVIQMYPWRHMTFASLTHGIIPLWNPYQFTGMPFMASMKPMVFYPFNLLFMFGEISAWNALLFFQLFLAFFFCYLLMRKLAVSVGGSLLASVAFAYSSLMVGFLEFGSDGHTLIWLPFLCYCAYEYLAKKQWVYLTGLSIGIAFAFFAGHLQMVAYEYGIVIAFVFFIGRSYRSSWKDVLMIFCAMIIGCGIAAVQLIPGIELFSLSGRGMGLTKTLFSEGLIRPQELLRIFSPDIFGHPASMDLHVGYIETGGYYGLVPLFFTLFAFSRIRNDPTIRFFGIIFVLSIVFSMWPFGLLLSYLHIPLVTSGSGGRLFFIALFSGAVLSGYGLDIFRKNQNNRRMLRWTAAYIIGILVLCAGAYVLNTYIVFFGATVRNLKFSVAVACTFFVILGLYMYKRKKYYLTGCIFVVAILALSYFDLFRMGYRFLTFSNSKFMYPDIPVVQFVREKTEGTLQRTYGLVGGEVPSVLHIFSIETYNPLYLSRTAELLKALEGKAQEDFPTNNYQFAFTKNLKYLFDVLGVSYVVTIDGNNPSIAYFGSLLFQNNFSPVYKDERHDVYINKDAHPRFGLFYQAQSGLSGKAILEDIRNKKTDLRTTVLLEESLEKELSTGTGSAELRSSDVNSQRFLVITDTPALFYISDAHTPGWTVTVNGKKEHLYRANYNFRAVLVPAGESEVVLRYTPLSYTIGIWISAVSLFFLGFLNIASFMLNNQLKANKRSY</sequence>